<dbReference type="InterPro" id="IPR002939">
    <property type="entry name" value="DnaJ_C"/>
</dbReference>
<feature type="region of interest" description="Disordered" evidence="3">
    <location>
        <begin position="2653"/>
        <end position="2672"/>
    </location>
</feature>
<feature type="domain" description="DRBM" evidence="5">
    <location>
        <begin position="2586"/>
        <end position="2651"/>
    </location>
</feature>
<dbReference type="SUPFAM" id="SSF46565">
    <property type="entry name" value="Chaperone J-domain"/>
    <property type="match status" value="1"/>
</dbReference>
<dbReference type="Gene3D" id="3.60.60.10">
    <property type="entry name" value="Penicillin V Acylase, Chain A"/>
    <property type="match status" value="1"/>
</dbReference>
<feature type="compositionally biased region" description="Basic and acidic residues" evidence="3">
    <location>
        <begin position="529"/>
        <end position="550"/>
    </location>
</feature>
<dbReference type="SMART" id="SM00271">
    <property type="entry name" value="DnaJ"/>
    <property type="match status" value="1"/>
</dbReference>
<dbReference type="Pfam" id="PF01556">
    <property type="entry name" value="DnaJ_C"/>
    <property type="match status" value="1"/>
</dbReference>
<dbReference type="PRINTS" id="PR00625">
    <property type="entry name" value="JDOMAIN"/>
</dbReference>
<feature type="compositionally biased region" description="Basic and acidic residues" evidence="3">
    <location>
        <begin position="1896"/>
        <end position="1910"/>
    </location>
</feature>
<protein>
    <submittedName>
        <fullName evidence="7">DnaJ-like subfamily A member 2</fullName>
    </submittedName>
</protein>
<dbReference type="FunFam" id="2.60.260.20:FF:000013">
    <property type="entry name" value="DnaJ subfamily B member 11"/>
    <property type="match status" value="1"/>
</dbReference>
<dbReference type="GO" id="GO:0030544">
    <property type="term" value="F:Hsp70 protein binding"/>
    <property type="evidence" value="ECO:0007669"/>
    <property type="project" value="InterPro"/>
</dbReference>
<dbReference type="EMBL" id="LSRX01000577">
    <property type="protein sequence ID" value="OLP93517.1"/>
    <property type="molecule type" value="Genomic_DNA"/>
</dbReference>
<feature type="compositionally biased region" description="Basic residues" evidence="3">
    <location>
        <begin position="1911"/>
        <end position="1935"/>
    </location>
</feature>
<feature type="compositionally biased region" description="Low complexity" evidence="3">
    <location>
        <begin position="2446"/>
        <end position="2465"/>
    </location>
</feature>
<dbReference type="SMART" id="SM00358">
    <property type="entry name" value="DSRM"/>
    <property type="match status" value="3"/>
</dbReference>
<feature type="region of interest" description="Disordered" evidence="3">
    <location>
        <begin position="2377"/>
        <end position="2398"/>
    </location>
</feature>
<reference evidence="7 8" key="1">
    <citation type="submission" date="2016-02" db="EMBL/GenBank/DDBJ databases">
        <title>Genome analysis of coral dinoflagellate symbionts highlights evolutionary adaptations to a symbiotic lifestyle.</title>
        <authorList>
            <person name="Aranda M."/>
            <person name="Li Y."/>
            <person name="Liew Y.J."/>
            <person name="Baumgarten S."/>
            <person name="Simakov O."/>
            <person name="Wilson M."/>
            <person name="Piel J."/>
            <person name="Ashoor H."/>
            <person name="Bougouffa S."/>
            <person name="Bajic V.B."/>
            <person name="Ryu T."/>
            <person name="Ravasi T."/>
            <person name="Bayer T."/>
            <person name="Micklem G."/>
            <person name="Kim H."/>
            <person name="Bhak J."/>
            <person name="Lajeunesse T.C."/>
            <person name="Voolstra C.R."/>
        </authorList>
    </citation>
    <scope>NUCLEOTIDE SEQUENCE [LARGE SCALE GENOMIC DNA]</scope>
    <source>
        <strain evidence="7 8">CCMP2467</strain>
    </source>
</reference>
<dbReference type="InterPro" id="IPR036389">
    <property type="entry name" value="RNase_III_sf"/>
</dbReference>
<dbReference type="InterPro" id="IPR014720">
    <property type="entry name" value="dsRBD_dom"/>
</dbReference>
<dbReference type="Gene3D" id="1.10.1520.10">
    <property type="entry name" value="Ribonuclease III domain"/>
    <property type="match status" value="2"/>
</dbReference>
<dbReference type="PROSITE" id="PS50137">
    <property type="entry name" value="DS_RBD"/>
    <property type="match status" value="2"/>
</dbReference>
<evidence type="ECO:0000313" key="8">
    <source>
        <dbReference type="Proteomes" id="UP000186817"/>
    </source>
</evidence>
<feature type="domain" description="RNase III" evidence="6">
    <location>
        <begin position="1536"/>
        <end position="1657"/>
    </location>
</feature>
<comment type="caution">
    <text evidence="7">The sequence shown here is derived from an EMBL/GenBank/DDBJ whole genome shotgun (WGS) entry which is preliminary data.</text>
</comment>
<feature type="region of interest" description="Disordered" evidence="3">
    <location>
        <begin position="832"/>
        <end position="860"/>
    </location>
</feature>
<dbReference type="OrthoDB" id="550424at2759"/>
<dbReference type="Pfam" id="PF00035">
    <property type="entry name" value="dsrm"/>
    <property type="match status" value="2"/>
</dbReference>
<dbReference type="PROSITE" id="PS00517">
    <property type="entry name" value="RNASE_3_1"/>
    <property type="match status" value="1"/>
</dbReference>
<dbReference type="InterPro" id="IPR008971">
    <property type="entry name" value="HSP40/DnaJ_pept-bd"/>
</dbReference>
<feature type="compositionally biased region" description="Basic and acidic residues" evidence="3">
    <location>
        <begin position="2377"/>
        <end position="2386"/>
    </location>
</feature>
<feature type="compositionally biased region" description="Acidic residues" evidence="3">
    <location>
        <begin position="1047"/>
        <end position="1068"/>
    </location>
</feature>
<dbReference type="SUPFAM" id="SSF49493">
    <property type="entry name" value="HSP40/DnaJ peptide-binding domain"/>
    <property type="match status" value="2"/>
</dbReference>
<feature type="compositionally biased region" description="Basic and acidic residues" evidence="3">
    <location>
        <begin position="2550"/>
        <end position="2566"/>
    </location>
</feature>
<dbReference type="InterPro" id="IPR000999">
    <property type="entry name" value="RNase_III_dom"/>
</dbReference>
<organism evidence="7 8">
    <name type="scientific">Symbiodinium microadriaticum</name>
    <name type="common">Dinoflagellate</name>
    <name type="synonym">Zooxanthella microadriatica</name>
    <dbReference type="NCBI Taxonomy" id="2951"/>
    <lineage>
        <taxon>Eukaryota</taxon>
        <taxon>Sar</taxon>
        <taxon>Alveolata</taxon>
        <taxon>Dinophyceae</taxon>
        <taxon>Suessiales</taxon>
        <taxon>Symbiodiniaceae</taxon>
        <taxon>Symbiodinium</taxon>
    </lineage>
</organism>
<dbReference type="GO" id="GO:0006396">
    <property type="term" value="P:RNA processing"/>
    <property type="evidence" value="ECO:0007669"/>
    <property type="project" value="InterPro"/>
</dbReference>
<dbReference type="PROSITE" id="PS50076">
    <property type="entry name" value="DNAJ_2"/>
    <property type="match status" value="1"/>
</dbReference>
<evidence type="ECO:0000256" key="2">
    <source>
        <dbReference type="PROSITE-ProRule" id="PRU00266"/>
    </source>
</evidence>
<dbReference type="Proteomes" id="UP000186817">
    <property type="component" value="Unassembled WGS sequence"/>
</dbReference>
<dbReference type="InterPro" id="IPR001623">
    <property type="entry name" value="DnaJ_domain"/>
</dbReference>
<feature type="compositionally biased region" description="Polar residues" evidence="3">
    <location>
        <begin position="2010"/>
        <end position="2031"/>
    </location>
</feature>
<dbReference type="CDD" id="cd10747">
    <property type="entry name" value="DnaJ_C"/>
    <property type="match status" value="1"/>
</dbReference>
<feature type="region of interest" description="Disordered" evidence="3">
    <location>
        <begin position="2431"/>
        <end position="2465"/>
    </location>
</feature>
<accession>A0A1Q9DEE0</accession>
<feature type="compositionally biased region" description="Low complexity" evidence="3">
    <location>
        <begin position="1069"/>
        <end position="1079"/>
    </location>
</feature>
<sequence>MAGTDDQLALLSSITGSELSACRAALVNAKGDINLAAQLLLSDASVTTDGLLFGDCSECHETNVAGYFGQGSDAETFYCQSCWSRWDGVGHMQDMEQENMLQRDLGLLEAPTLDELGQALLRRVAENWRSPLDRTENQFAWNATGKESWNRVARAAATALASKAGVMASAASFLAGAVQMAGEDLWKLLTIYEIQVASQLPRTSSGAKAMAKAAGCTGLACPGILGQTEEVDVYIYDYGKLDVIFRLRSDGMPASALLYDPACTMCPIGIGVSGLCASRFTLYPQTEASGVGGLPLAAVLWELLLGPRNLPEAVAFLRSLFDGRKVVMASGAALLLTQPGHGMVMVEWSRNKIHISPEGFEGVLVHANHCALGSSLKDEDHRSISRLLEASKRRQSKIEELYAEKLLAGTSTLSLGQVQAFLSAEGIQNDDVLATVISCPEKRELHVRFRLQVSGMEMVEDTLALFFENLHKYKAIPGDLGLLSRAKVAADQLRSLQKVYSDSLKGVKLANAVAQELEDWSKVAAPELEKAEAEGQSEAKEEKLPQELSKKDKKRLKKEKKREKKAKKAEKKAAKTLAKIEEAAKEAEHIAKLAGEEEAEAARRIAEVEEELAAAEAAAAAAEESSSEDPEMVAKAARLREQLNEAYEHSANVALKAAEKAQATVKSKKRARLRLQKSTSHPPLLGIVRTTDCQSQLQIIGKSRFQETVLGFLDRRDGPNAAGGPCKKLQAMAHGRRSWAWRVLAFVALPELASAFIEEIFQQFGAGGGQQFHFQMGDGNVFEMGGGCLACHSDPGGALRWVQTSIDYKSVTWVTQVGFRKNHERSDPQCRLHGVIGRGTGARPNKADASPEEGGLDLPSTAEPKKVLFKTRRGLHLQFDPEPSLDRWISCEVRFNAKTGKYTTPKGELSVAQQAAYEQYQNRHMARCRVGDVADKLTRIVDKYLPKVADENRVFIMRFPNKASQLLKKARRIRRRIKAEIRRDVREKQVQTPAGEVQKQRARKEKPGRSSRRGTTKQKTTEENAEPDPAPPPQKQGKLSQRVTNEREEDSPPDWGDDLPDTMTEDVEPPAAMVPPVEDNTTSTWPWGKVPQAASRSSMGTPTVTVAVLLPFLDVAGAPLPNSTGDMDRKFAVFVSLPKSRTGLPMSRKVSTMVPPSSGATYHAEGGNSLAQPKRESERVTGLWSTTRMQPSTKKRSDDAVALRRFESLVRKLPRCLRAPSNVASDMQDISLHVHQLAVGEHPGKKSGLALLLPEEVPVGAWSFSLLPPGHEQPILAKVKPATPGCPILLTSQQWEDLKVWTQLCLEIARCDRSCPLHQCFGQTMLTLWKDRSGKWLPAERTEVQSDKDLPERSFWLLAPLASADEESAKISWSCLSWALAALAQFRESSSWLSMPRTWLGKFDPALPEMALDEAVVLGPMPTSSRGSDVKGLCIDLEVKAGEEGAAIFTGYKFSRAAVNAAIDPEFAKVHRNLQQERLELELKAEDCELMPLTSGALRVLRCLPSLLWRLEFVALMQEMPLLCDGLLQTALPSALGEAMTHSKVLSLPFQPSHPQWSKRFCYERMELMGDAVLKLMACTHAAAALPKASEGQLSSVAQWCETNKWLRQVNEKTIQVGSYLLLESFRPKERLSKLRQGRVPQKVAADAVEAAIGAVFGCAAGAISEAAEPLHPGASSLCLASGMDASWKIFRILVQQGPSTENESMDIKAAIAAPPCQNFQAAAVAGLQTSLNLDAGTDAHAAEQVKNAFGYSFRILTAVSPTNAYLLVKTTWEEQLRISAGSVSSPLSVAELRKMGEASTAQAAEPVATGDYTTDKNSKRPLSEYVPFETKEGMALLFHPSPLDKWIGKHYKWDSKHQHYVADKLVKLVGKCDPAVEEELRIYIGKFPGEVRHRTAELRHDKKDKAEKVKTKKKQKSKKEKKKEGKKKKKHKKPAKENKHHTADAGDSSESHMTEDVEHRAMANPSPEEKDMGDPNKTHKTENAQYHAAASSTPEEVDWGDEDDETELHTAQNTATNSGGSDSDTENAPTAASEAFVHLNWHLLRHSTPPNTQVRVRAQGTGLDRLVSLRPSGVAGCPQRLYWLDDSFQFLLPGDDTIHHIDNSLDREDRSAAFADMLEANTPIARAKKEPSRDRGNPKLLAALRASSTGARSVGFQRLEFLGDAVLLVCVCCHLMQVCSDFDEGQLSQALQAFICNKYLSRKLIRRFGEVRSFASVFFPRQTSPQRVHLPSQFDEVLASEVETDYVIGVRNVEAPGHKCVADGYETPLSVPASCHGRRFDRRVQAVMLTLRPSSPHRPESEYYTFEDGQTSAESVRLTYRGDVEYSASSPKQASASKAMCETSVPGRRSRDRRGRVGRWQRESLELFAQRLEAVMEERGGRSETVEMPETASASDQYESPFLQRARSLSVSAASSVAAFAAWWIPDETTRNEDPEAMPPDRLSRSSSDSSVPSPSSRQSVSSDSIAVLGEALLRAREENSQSASASQGMDRVQSMFSPMGIACVPEAMIAAVLLDTGGDLGETWAVFAKDFEVPSRAELAELLRPRPRHEDHLHLDGSEKEEQTAKSSGLDAAVAPEFGQPEGEGRRLLLDHCRRHGLKLRFEVKESGAVAEVRVRCVVGGRFLPEACGASMRQAQDLAAEAALWELTRRSTQSDAKFPPPSLPESLRPGLTDFPQVDFEQSQRPKGIARQELQRYCNRNGLQHRFVESEEEDVDHTVIHRMRVAAGDRIFPPATAKTKDAAQDMAAELALLELRSAEVTTQAPSSQGRAREAPVETVFQDVSCLDTLPSAARQKGVDRQELQDYCSRSKLSLSFKEEAGPKPQPRTPGLLRKRISEEMGPSHRPIFRVRAVVQGTFFPEASAETKNTAKDLAAAYALHCMRRGRREKPIKWPKGTSDKISKKFAWMKGTEWSWNNWRNVKFQKDGTFEAPTNDCQRGQCKWSANKGKIFVLWGQAGLHELEIVGEVPTEQNQQKMQGMQMRGRRVSDGDRCSAVFQRVFDHEAAELDKDLYEILGLQEDADEADIKKVYRKLSIKYHPDKNPDEESKRKFGEIRDAYEILNDPDKKILYDTGGMEAVKKAEKGEIEKGDDARANLAVSLEDLYNGGNRKAEIERRIVCRGCRVKPDSPKCQGCHRCPNEVRLVNRQVGPGMFMQQQEEVQSQEKCKQELAEIDAHIEKGMRDGESLTFPRMTDQRPGMIPGSMILTLKVAKHPEFERRGDDLHMNMKVTLREALLGWTKTVRHMDGHTVEIGTDSVTKPFQVIKVRGEGMPLRDDPASFGDLYVKVEVTFPRALSGSQQDQIARQAFAIFLLLVPFCRMTLPSGFPDSGD</sequence>
<name>A0A1Q9DEE0_SYMMI</name>
<feature type="domain" description="DRBM" evidence="5">
    <location>
        <begin position="2799"/>
        <end position="2885"/>
    </location>
</feature>
<dbReference type="SMART" id="SM00535">
    <property type="entry name" value="RIBOc"/>
    <property type="match status" value="2"/>
</dbReference>
<feature type="compositionally biased region" description="Acidic residues" evidence="3">
    <location>
        <begin position="1996"/>
        <end position="2007"/>
    </location>
</feature>
<feature type="compositionally biased region" description="Basic and acidic residues" evidence="3">
    <location>
        <begin position="1936"/>
        <end position="1983"/>
    </location>
</feature>
<dbReference type="SUPFAM" id="SSF54768">
    <property type="entry name" value="dsRNA-binding domain-like"/>
    <property type="match status" value="3"/>
</dbReference>
<dbReference type="InterPro" id="IPR036869">
    <property type="entry name" value="J_dom_sf"/>
</dbReference>
<feature type="region of interest" description="Disordered" evidence="3">
    <location>
        <begin position="2550"/>
        <end position="2585"/>
    </location>
</feature>
<feature type="compositionally biased region" description="Low complexity" evidence="3">
    <location>
        <begin position="2328"/>
        <end position="2340"/>
    </location>
</feature>
<keyword evidence="8" id="KW-1185">Reference proteome</keyword>
<evidence type="ECO:0000313" key="7">
    <source>
        <dbReference type="EMBL" id="OLP93517.1"/>
    </source>
</evidence>
<evidence type="ECO:0000259" key="6">
    <source>
        <dbReference type="PROSITE" id="PS50142"/>
    </source>
</evidence>
<feature type="domain" description="RNase III" evidence="6">
    <location>
        <begin position="2141"/>
        <end position="2203"/>
    </location>
</feature>
<dbReference type="GO" id="GO:0051082">
    <property type="term" value="F:unfolded protein binding"/>
    <property type="evidence" value="ECO:0007669"/>
    <property type="project" value="InterPro"/>
</dbReference>
<dbReference type="Gene3D" id="3.30.160.20">
    <property type="match status" value="3"/>
</dbReference>
<dbReference type="Pfam" id="PF00226">
    <property type="entry name" value="DnaJ"/>
    <property type="match status" value="1"/>
</dbReference>
<dbReference type="SUPFAM" id="SSF69065">
    <property type="entry name" value="RNase III domain-like"/>
    <property type="match status" value="2"/>
</dbReference>
<proteinExistence type="predicted"/>
<feature type="region of interest" description="Disordered" evidence="3">
    <location>
        <begin position="1144"/>
        <end position="1177"/>
    </location>
</feature>
<dbReference type="GO" id="GO:0006457">
    <property type="term" value="P:protein folding"/>
    <property type="evidence" value="ECO:0007669"/>
    <property type="project" value="InterPro"/>
</dbReference>
<feature type="compositionally biased region" description="Basic residues" evidence="3">
    <location>
        <begin position="551"/>
        <end position="570"/>
    </location>
</feature>
<gene>
    <name evidence="7" type="primary">DNAJA2</name>
    <name evidence="7" type="ORF">AK812_SmicGene24565</name>
</gene>
<evidence type="ECO:0000256" key="1">
    <source>
        <dbReference type="ARBA" id="ARBA00022884"/>
    </source>
</evidence>
<evidence type="ECO:0000259" key="5">
    <source>
        <dbReference type="PROSITE" id="PS50137"/>
    </source>
</evidence>
<feature type="region of interest" description="Disordered" evidence="3">
    <location>
        <begin position="2328"/>
        <end position="2357"/>
    </location>
</feature>
<keyword evidence="1 2" id="KW-0694">RNA-binding</keyword>
<dbReference type="PROSITE" id="PS50142">
    <property type="entry name" value="RNASE_3_2"/>
    <property type="match status" value="2"/>
</dbReference>
<dbReference type="CDD" id="cd06257">
    <property type="entry name" value="DnaJ"/>
    <property type="match status" value="1"/>
</dbReference>
<dbReference type="InterPro" id="IPR044713">
    <property type="entry name" value="DNJA1/2-like"/>
</dbReference>
<feature type="region of interest" description="Disordered" evidence="3">
    <location>
        <begin position="529"/>
        <end position="573"/>
    </location>
</feature>
<evidence type="ECO:0000259" key="4">
    <source>
        <dbReference type="PROSITE" id="PS50076"/>
    </source>
</evidence>
<feature type="compositionally biased region" description="Basic residues" evidence="3">
    <location>
        <begin position="1000"/>
        <end position="1016"/>
    </location>
</feature>
<feature type="domain" description="J" evidence="4">
    <location>
        <begin position="3012"/>
        <end position="3076"/>
    </location>
</feature>
<dbReference type="CDD" id="cd00593">
    <property type="entry name" value="RIBOc"/>
    <property type="match status" value="2"/>
</dbReference>
<dbReference type="Gene3D" id="1.10.287.110">
    <property type="entry name" value="DnaJ domain"/>
    <property type="match status" value="1"/>
</dbReference>
<dbReference type="PANTHER" id="PTHR43888">
    <property type="entry name" value="DNAJ-LIKE-2, ISOFORM A-RELATED"/>
    <property type="match status" value="1"/>
</dbReference>
<dbReference type="GO" id="GO:0003723">
    <property type="term" value="F:RNA binding"/>
    <property type="evidence" value="ECO:0007669"/>
    <property type="project" value="UniProtKB-UniRule"/>
</dbReference>
<feature type="region of interest" description="Disordered" evidence="3">
    <location>
        <begin position="1896"/>
        <end position="2031"/>
    </location>
</feature>
<feature type="region of interest" description="Disordered" evidence="3">
    <location>
        <begin position="984"/>
        <end position="1098"/>
    </location>
</feature>
<dbReference type="Gene3D" id="2.60.260.20">
    <property type="entry name" value="Urease metallochaperone UreE, N-terminal domain"/>
    <property type="match status" value="2"/>
</dbReference>
<feature type="region of interest" description="Disordered" evidence="3">
    <location>
        <begin position="1801"/>
        <end position="1821"/>
    </location>
</feature>
<dbReference type="Pfam" id="PF00636">
    <property type="entry name" value="Ribonuclease_3"/>
    <property type="match status" value="2"/>
</dbReference>
<evidence type="ECO:0000256" key="3">
    <source>
        <dbReference type="SAM" id="MobiDB-lite"/>
    </source>
</evidence>
<dbReference type="GO" id="GO:0004525">
    <property type="term" value="F:ribonuclease III activity"/>
    <property type="evidence" value="ECO:0007669"/>
    <property type="project" value="InterPro"/>
</dbReference>